<dbReference type="OrthoDB" id="9810761at2"/>
<dbReference type="InterPro" id="IPR027417">
    <property type="entry name" value="P-loop_NTPase"/>
</dbReference>
<dbReference type="Pfam" id="PF00437">
    <property type="entry name" value="T2SSE"/>
    <property type="match status" value="1"/>
</dbReference>
<keyword evidence="2" id="KW-0547">Nucleotide-binding</keyword>
<dbReference type="Gene3D" id="3.30.450.90">
    <property type="match status" value="1"/>
</dbReference>
<evidence type="ECO:0000313" key="5">
    <source>
        <dbReference type="Proteomes" id="UP000013173"/>
    </source>
</evidence>
<dbReference type="CDD" id="cd01130">
    <property type="entry name" value="VirB11-like_ATPase"/>
    <property type="match status" value="1"/>
</dbReference>
<dbReference type="RefSeq" id="WP_005254928.1">
    <property type="nucleotide sequence ID" value="NZ_BMDR01000015.1"/>
</dbReference>
<dbReference type="PANTHER" id="PTHR30486:SF6">
    <property type="entry name" value="TYPE IV PILUS RETRACTATION ATPASE PILT"/>
    <property type="match status" value="1"/>
</dbReference>
<reference evidence="4 5" key="1">
    <citation type="submission" date="2013-02" db="EMBL/GenBank/DDBJ databases">
        <title>The Genome Sequence of Acinetobacter sp. NIPH 2168.</title>
        <authorList>
            <consortium name="The Broad Institute Genome Sequencing Platform"/>
            <consortium name="The Broad Institute Genome Sequencing Center for Infectious Disease"/>
            <person name="Cerqueira G."/>
            <person name="Feldgarden M."/>
            <person name="Courvalin P."/>
            <person name="Perichon B."/>
            <person name="Grillot-Courvalin C."/>
            <person name="Clermont D."/>
            <person name="Rocha E."/>
            <person name="Yoon E.-J."/>
            <person name="Nemec A."/>
            <person name="Walker B."/>
            <person name="Young S.K."/>
            <person name="Zeng Q."/>
            <person name="Gargeya S."/>
            <person name="Fitzgerald M."/>
            <person name="Haas B."/>
            <person name="Abouelleil A."/>
            <person name="Alvarado L."/>
            <person name="Arachchi H.M."/>
            <person name="Berlin A.M."/>
            <person name="Chapman S.B."/>
            <person name="Dewar J."/>
            <person name="Goldberg J."/>
            <person name="Griggs A."/>
            <person name="Gujja S."/>
            <person name="Hansen M."/>
            <person name="Howarth C."/>
            <person name="Imamovic A."/>
            <person name="Larimer J."/>
            <person name="McCowan C."/>
            <person name="Murphy C."/>
            <person name="Neiman D."/>
            <person name="Pearson M."/>
            <person name="Priest M."/>
            <person name="Roberts A."/>
            <person name="Saif S."/>
            <person name="Shea T."/>
            <person name="Sisk P."/>
            <person name="Sykes S."/>
            <person name="Wortman J."/>
            <person name="Nusbaum C."/>
            <person name="Birren B."/>
        </authorList>
    </citation>
    <scope>NUCLEOTIDE SEQUENCE [LARGE SCALE GENOMIC DNA]</scope>
    <source>
        <strain evidence="4 5">NIPH 2168</strain>
    </source>
</reference>
<comment type="similarity">
    <text evidence="1 2">Belongs to the GSP E family.</text>
</comment>
<evidence type="ECO:0000313" key="4">
    <source>
        <dbReference type="EMBL" id="ENX24892.1"/>
    </source>
</evidence>
<dbReference type="PANTHER" id="PTHR30486">
    <property type="entry name" value="TWITCHING MOTILITY PROTEIN PILT"/>
    <property type="match status" value="1"/>
</dbReference>
<dbReference type="InterPro" id="IPR014155">
    <property type="entry name" value="VirB11"/>
</dbReference>
<keyword evidence="2" id="KW-0067">ATP-binding</keyword>
<keyword evidence="5" id="KW-1185">Reference proteome</keyword>
<comment type="caution">
    <text evidence="4">The sequence shown here is derived from an EMBL/GenBank/DDBJ whole genome shotgun (WGS) entry which is preliminary data.</text>
</comment>
<dbReference type="EMBL" id="APRW01000001">
    <property type="protein sequence ID" value="ENX24892.1"/>
    <property type="molecule type" value="Genomic_DNA"/>
</dbReference>
<dbReference type="SUPFAM" id="SSF52540">
    <property type="entry name" value="P-loop containing nucleoside triphosphate hydrolases"/>
    <property type="match status" value="1"/>
</dbReference>
<sequence length="346" mass="38431">MSSILVLDDLKMAFGEDLTNEDVTEISVNKPKEYFIALKGTRDMVRRENPNLTYALLKDLAQNIATNSHQEISNKKPLLSAQIESPDHEGLFYRIQIVHDPAVSTGSIALSIRKPSILSLSYDQYEPILNSVEPFAKISAKDQELMDLYAARNFHEFIRKAVLYEKNIIISAGTGSGKTTFFNSLISDCIPLGERLITIEDAKELRPPHPNSLQLYYSRGDQGLAKVTAQSLMEACLRLYPKRILLGEIRGSEAFTYLNLISSGHGGSIATLHANDPVNAIERLTLMVLMAGTTLTSDQVKMFVNQSIDIIVQLGRTESGGYGCSSIYFKAYEDMKNEKNNLSNVA</sequence>
<protein>
    <recommendedName>
        <fullName evidence="2">Type IV secretion system protein</fullName>
    </recommendedName>
</protein>
<dbReference type="InterPro" id="IPR050921">
    <property type="entry name" value="T4SS_GSP_E_ATPase"/>
</dbReference>
<evidence type="ECO:0000256" key="2">
    <source>
        <dbReference type="RuleBase" id="RU366071"/>
    </source>
</evidence>
<dbReference type="GeneID" id="303685440"/>
<dbReference type="AlphaFoldDB" id="N9QD97"/>
<comment type="function">
    <text evidence="2">Part of the Type IV secretion system.</text>
</comment>
<organism evidence="4 5">
    <name type="scientific">Acinetobacter vivianii</name>
    <dbReference type="NCBI Taxonomy" id="1776742"/>
    <lineage>
        <taxon>Bacteria</taxon>
        <taxon>Pseudomonadati</taxon>
        <taxon>Pseudomonadota</taxon>
        <taxon>Gammaproteobacteria</taxon>
        <taxon>Moraxellales</taxon>
        <taxon>Moraxellaceae</taxon>
        <taxon>Acinetobacter</taxon>
    </lineage>
</organism>
<dbReference type="NCBIfam" id="TIGR02788">
    <property type="entry name" value="VirB11"/>
    <property type="match status" value="1"/>
</dbReference>
<dbReference type="HOGENOM" id="CLU_005379_3_1_6"/>
<dbReference type="GO" id="GO:0044097">
    <property type="term" value="P:secretion by the type IV secretion system"/>
    <property type="evidence" value="ECO:0007669"/>
    <property type="project" value="InterPro"/>
</dbReference>
<dbReference type="InterPro" id="IPR001482">
    <property type="entry name" value="T2SS/T4SS_dom"/>
</dbReference>
<dbReference type="Gene3D" id="3.40.50.300">
    <property type="entry name" value="P-loop containing nucleotide triphosphate hydrolases"/>
    <property type="match status" value="1"/>
</dbReference>
<evidence type="ECO:0000256" key="1">
    <source>
        <dbReference type="ARBA" id="ARBA00006611"/>
    </source>
</evidence>
<dbReference type="Proteomes" id="UP000013173">
    <property type="component" value="Unassembled WGS sequence"/>
</dbReference>
<evidence type="ECO:0000259" key="3">
    <source>
        <dbReference type="Pfam" id="PF00437"/>
    </source>
</evidence>
<name>N9QD97_9GAMM</name>
<accession>N9QD97</accession>
<feature type="domain" description="Bacterial type II secretion system protein E" evidence="3">
    <location>
        <begin position="157"/>
        <end position="312"/>
    </location>
</feature>
<dbReference type="PATRIC" id="fig|1217706.3.peg.33"/>
<proteinExistence type="inferred from homology"/>
<dbReference type="GO" id="GO:0016887">
    <property type="term" value="F:ATP hydrolysis activity"/>
    <property type="evidence" value="ECO:0007669"/>
    <property type="project" value="InterPro"/>
</dbReference>
<gene>
    <name evidence="4" type="ORF">F892_00042</name>
</gene>
<dbReference type="GO" id="GO:0005524">
    <property type="term" value="F:ATP binding"/>
    <property type="evidence" value="ECO:0007669"/>
    <property type="project" value="UniProtKB-UniRule"/>
</dbReference>
<dbReference type="GO" id="GO:0043684">
    <property type="term" value="C:type IV secretion system complex"/>
    <property type="evidence" value="ECO:0007669"/>
    <property type="project" value="UniProtKB-UniRule"/>
</dbReference>